<evidence type="ECO:0000313" key="4">
    <source>
        <dbReference type="EMBL" id="KEQ92849.1"/>
    </source>
</evidence>
<dbReference type="EMBL" id="KL584768">
    <property type="protein sequence ID" value="KEQ92849.1"/>
    <property type="molecule type" value="Genomic_DNA"/>
</dbReference>
<dbReference type="STRING" id="1043005.A0A074YA27"/>
<feature type="domain" description="Ketoreductase" evidence="3">
    <location>
        <begin position="36"/>
        <end position="236"/>
    </location>
</feature>
<proteinExistence type="inferred from homology"/>
<dbReference type="PANTHER" id="PTHR43115">
    <property type="entry name" value="DEHYDROGENASE/REDUCTASE SDR FAMILY MEMBER 11"/>
    <property type="match status" value="1"/>
</dbReference>
<dbReference type="InterPro" id="IPR036291">
    <property type="entry name" value="NAD(P)-bd_dom_sf"/>
</dbReference>
<dbReference type="GO" id="GO:0016491">
    <property type="term" value="F:oxidoreductase activity"/>
    <property type="evidence" value="ECO:0007669"/>
    <property type="project" value="UniProtKB-KW"/>
</dbReference>
<dbReference type="GeneID" id="25372186"/>
<dbReference type="InterPro" id="IPR002347">
    <property type="entry name" value="SDR_fam"/>
</dbReference>
<dbReference type="Gene3D" id="3.40.50.720">
    <property type="entry name" value="NAD(P)-binding Rossmann-like Domain"/>
    <property type="match status" value="1"/>
</dbReference>
<evidence type="ECO:0000259" key="3">
    <source>
        <dbReference type="SMART" id="SM00822"/>
    </source>
</evidence>
<protein>
    <recommendedName>
        <fullName evidence="3">Ketoreductase domain-containing protein</fullName>
    </recommendedName>
</protein>
<name>A0A074YA27_AURSE</name>
<evidence type="ECO:0000256" key="2">
    <source>
        <dbReference type="ARBA" id="ARBA00023002"/>
    </source>
</evidence>
<dbReference type="SUPFAM" id="SSF51735">
    <property type="entry name" value="NAD(P)-binding Rossmann-fold domains"/>
    <property type="match status" value="1"/>
</dbReference>
<organism evidence="4 5">
    <name type="scientific">Aureobasidium subglaciale (strain EXF-2481)</name>
    <name type="common">Aureobasidium pullulans var. subglaciale</name>
    <dbReference type="NCBI Taxonomy" id="1043005"/>
    <lineage>
        <taxon>Eukaryota</taxon>
        <taxon>Fungi</taxon>
        <taxon>Dikarya</taxon>
        <taxon>Ascomycota</taxon>
        <taxon>Pezizomycotina</taxon>
        <taxon>Dothideomycetes</taxon>
        <taxon>Dothideomycetidae</taxon>
        <taxon>Dothideales</taxon>
        <taxon>Saccotheciaceae</taxon>
        <taxon>Aureobasidium</taxon>
    </lineage>
</organism>
<evidence type="ECO:0000256" key="1">
    <source>
        <dbReference type="ARBA" id="ARBA00006484"/>
    </source>
</evidence>
<dbReference type="SMART" id="SM00822">
    <property type="entry name" value="PKS_KR"/>
    <property type="match status" value="1"/>
</dbReference>
<keyword evidence="5" id="KW-1185">Reference proteome</keyword>
<dbReference type="InterPro" id="IPR057326">
    <property type="entry name" value="KR_dom"/>
</dbReference>
<keyword evidence="2" id="KW-0560">Oxidoreductase</keyword>
<reference evidence="4 5" key="1">
    <citation type="journal article" date="2014" name="BMC Genomics">
        <title>Genome sequencing of four Aureobasidium pullulans varieties: biotechnological potential, stress tolerance, and description of new species.</title>
        <authorList>
            <person name="Gostin Ar C."/>
            <person name="Ohm R.A."/>
            <person name="Kogej T."/>
            <person name="Sonjak S."/>
            <person name="Turk M."/>
            <person name="Zajc J."/>
            <person name="Zalar P."/>
            <person name="Grube M."/>
            <person name="Sun H."/>
            <person name="Han J."/>
            <person name="Sharma A."/>
            <person name="Chiniquy J."/>
            <person name="Ngan C.Y."/>
            <person name="Lipzen A."/>
            <person name="Barry K."/>
            <person name="Grigoriev I.V."/>
            <person name="Gunde-Cimerman N."/>
        </authorList>
    </citation>
    <scope>NUCLEOTIDE SEQUENCE [LARGE SCALE GENOMIC DNA]</scope>
    <source>
        <strain evidence="4 5">EXF-2481</strain>
    </source>
</reference>
<dbReference type="OrthoDB" id="1933717at2759"/>
<evidence type="ECO:0000313" key="5">
    <source>
        <dbReference type="Proteomes" id="UP000030641"/>
    </source>
</evidence>
<dbReference type="CDD" id="cd05233">
    <property type="entry name" value="SDR_c"/>
    <property type="match status" value="1"/>
</dbReference>
<sequence>MDADAFTRPFQFTKSLRREIYPSIDPKNTALNAAGKVVLITGAGGGVGGETARAWAIAGAQGIVLVGRRVASLQEPEEAIFTINKDVKVLAIAADLASETDVENLFKQVKESFEKVDVVVNTAGTMTGGLIGDLPPQQWWTDFEVNIKGTHNLAHHYLKTFGDAGTLINLVSFGASLTRPGISSYSVSKLAVIKLGEYLDAEKPNLRVFSAHPGIVAATEGGRGMVIDAFTPFAKDPGMLTGGLSLYLSTPRANHLRGGFVSVNWDVDEMEEHKEEIKEKRLLQLSFLNAKLSPVGHAW</sequence>
<comment type="similarity">
    <text evidence="1">Belongs to the short-chain dehydrogenases/reductases (SDR) family.</text>
</comment>
<dbReference type="RefSeq" id="XP_013341432.1">
    <property type="nucleotide sequence ID" value="XM_013485978.1"/>
</dbReference>
<accession>A0A074YA27</accession>
<dbReference type="Proteomes" id="UP000030641">
    <property type="component" value="Unassembled WGS sequence"/>
</dbReference>
<dbReference type="PANTHER" id="PTHR43115:SF4">
    <property type="entry name" value="DEHYDROGENASE_REDUCTASE SDR FAMILY MEMBER 11"/>
    <property type="match status" value="1"/>
</dbReference>
<gene>
    <name evidence="4" type="ORF">AUEXF2481DRAFT_90886</name>
</gene>
<dbReference type="InParanoid" id="A0A074YA27"/>
<dbReference type="PRINTS" id="PR00081">
    <property type="entry name" value="GDHRDH"/>
</dbReference>
<dbReference type="AlphaFoldDB" id="A0A074YA27"/>
<dbReference type="HOGENOM" id="CLU_010194_8_2_1"/>
<dbReference type="OMA" id="ITKSAGC"/>
<dbReference type="Pfam" id="PF00106">
    <property type="entry name" value="adh_short"/>
    <property type="match status" value="1"/>
</dbReference>